<dbReference type="RefSeq" id="WP_217792470.1">
    <property type="nucleotide sequence ID" value="NZ_JAHSPG010000013.1"/>
</dbReference>
<dbReference type="InterPro" id="IPR013190">
    <property type="entry name" value="GH98_C"/>
</dbReference>
<proteinExistence type="predicted"/>
<dbReference type="EMBL" id="JAHSPG010000013">
    <property type="protein sequence ID" value="MBV4358748.1"/>
    <property type="molecule type" value="Genomic_DNA"/>
</dbReference>
<keyword evidence="1" id="KW-0732">Signal</keyword>
<dbReference type="SMART" id="SM01067">
    <property type="entry name" value="CBM_3"/>
    <property type="match status" value="2"/>
</dbReference>
<gene>
    <name evidence="4" type="ORF">KTO63_16405</name>
</gene>
<organism evidence="4 5">
    <name type="scientific">Pinibacter aurantiacus</name>
    <dbReference type="NCBI Taxonomy" id="2851599"/>
    <lineage>
        <taxon>Bacteria</taxon>
        <taxon>Pseudomonadati</taxon>
        <taxon>Bacteroidota</taxon>
        <taxon>Chitinophagia</taxon>
        <taxon>Chitinophagales</taxon>
        <taxon>Chitinophagaceae</taxon>
        <taxon>Pinibacter</taxon>
    </lineage>
</organism>
<dbReference type="Pfam" id="PF00942">
    <property type="entry name" value="CBM_3"/>
    <property type="match status" value="2"/>
</dbReference>
<evidence type="ECO:0000313" key="4">
    <source>
        <dbReference type="EMBL" id="MBV4358748.1"/>
    </source>
</evidence>
<keyword evidence="5" id="KW-1185">Reference proteome</keyword>
<dbReference type="NCBIfam" id="TIGR04183">
    <property type="entry name" value="Por_Secre_tail"/>
    <property type="match status" value="1"/>
</dbReference>
<evidence type="ECO:0000259" key="2">
    <source>
        <dbReference type="PROSITE" id="PS51172"/>
    </source>
</evidence>
<dbReference type="InterPro" id="IPR005084">
    <property type="entry name" value="CBM6"/>
</dbReference>
<dbReference type="Pfam" id="PF08306">
    <property type="entry name" value="Glyco_hydro_98M"/>
    <property type="match status" value="1"/>
</dbReference>
<dbReference type="PROSITE" id="PS51172">
    <property type="entry name" value="CBM3"/>
    <property type="match status" value="2"/>
</dbReference>
<accession>A0A9E2S908</accession>
<dbReference type="InterPro" id="IPR001956">
    <property type="entry name" value="CBM3"/>
</dbReference>
<dbReference type="GO" id="GO:0005975">
    <property type="term" value="P:carbohydrate metabolic process"/>
    <property type="evidence" value="ECO:0007669"/>
    <property type="project" value="InterPro"/>
</dbReference>
<reference evidence="4" key="1">
    <citation type="submission" date="2021-06" db="EMBL/GenBank/DDBJ databases">
        <authorList>
            <person name="Huq M.A."/>
        </authorList>
    </citation>
    <scope>NUCLEOTIDE SEQUENCE</scope>
    <source>
        <strain evidence="4">MAH-26</strain>
    </source>
</reference>
<comment type="caution">
    <text evidence="4">The sequence shown here is derived from an EMBL/GenBank/DDBJ whole genome shotgun (WGS) entry which is preliminary data.</text>
</comment>
<feature type="domain" description="CBM6" evidence="3">
    <location>
        <begin position="603"/>
        <end position="733"/>
    </location>
</feature>
<name>A0A9E2S908_9BACT</name>
<evidence type="ECO:0000256" key="1">
    <source>
        <dbReference type="SAM" id="SignalP"/>
    </source>
</evidence>
<dbReference type="PROSITE" id="PS51175">
    <property type="entry name" value="CBM6"/>
    <property type="match status" value="1"/>
</dbReference>
<feature type="chain" id="PRO_5038846758" evidence="1">
    <location>
        <begin position="21"/>
        <end position="2427"/>
    </location>
</feature>
<feature type="signal peptide" evidence="1">
    <location>
        <begin position="1"/>
        <end position="20"/>
    </location>
</feature>
<sequence>MKKTLALFLWALIVQLGAIAQSSNVTLRRPVSPNSPMYLMHIDTWNYPDPQKIIDLIPADIKPYVVMNISLSISHDSVGRYNIVEYGYETAKSWLRVCAENRMWATIQVASGGMTQIRFTEKDLSVYEDLYKNYPNLLGFNYAEQFWGFDAGNDPLSVAWTDRITHFADLLKLSNKYGGYVIASWCGNQYSPNINPIGMLKRNPAFASACQQYTRNFILCEKYTTTGYQNDMESICLGAYLSGFSGNYGIRYDDTGWTDSTGTHTPGSFTMGTAATPVLEHAMLTGQTVVDGPELIWTQCFEETGPVTTSNGYTARNWHTFSQFDNVNIDLFRKVLDGTVRIPTREEVIKRTKVAIINNVNSGPVDSVYSSPQTLFQNLYQMDGNYQNNNSFFKKTGRYPTIPTVYQLSDALANSFSVKINRSDYNTHWPTTDAKLNELNSLFPQEYSGDIFAGRHENAWMVYNPYKTVRTASGRIPFKYNTADSLELTFSQYSAGVVKETANQLKIYLNNYDNKIDPVLKKDVIKIYGSSSQPTWSYTDRANHQASSLSANWSGGVFTLTIMHNGPLDITINCSGTATGRLTTYTPATLAAPDRPAAYAGARQYEAEIFEYKNISGIVKSGYSGSIRNYTGQGYLQLGTSASAAVRQTVNVLQPGSYLLQTKYSVTGADVTTLDVYVNDVKVASPTFTQTTSASDWKINAQPVTLRAGANTIELRARAAASSSMNIDNFVLSAGSVDIYHFNSDTATTTATNPAALVTTLKAGTAGVVSYTDALGNTSNAFKAYSNGNVNGTGVVDLDLFATASNYNITWKEFATTAGGKKAVLLRGSGSSSYATGMKQGYLFVTENNGDNTVTLRPYIVTSSGINAKATYTSSFNVPSNTPTWCRATAFGNTLKFECSKDSINWEGGQTTTFTDNTYGSGTSQLLWGLGANNFAWAIDNITYDAPKLSSNINALDGFSYAEGTGPSSSQRFIISGQSLKSNVLLTAPTGYEISLSDTSAYAGTLNLSPVADSLPATSVYVRLKAGLSSNIFKAAVSATDGENVVNVSVSGSVTLQKIYSFTDDAAGTAPTDPPAANITIGTGNGATAGVVSHTDLSGTSNYLKAYSGGARNATAALNLNLFPGDAVNYSVSWKQVLEAPAAGKEYKNGVLLRGTNPEGTATTGYVQGLKQGYLFIVYNSGVANPQFRIYRSTSATGLTMLVNATAGPVPVANKPMWYRATATGTNPVTLKLEYSTDSLTWSTGAQTSDAASPAFTSGSTQFVWGLAAATYDFYIDNITMNAAPQAADISVSDAVLSGFGYTEGSGPSASKSFTVSGTKLTDSLVITTPATFEVSKVSGSGYGNSLTLSPTAGSLASSTVYVRMKQDLSAADYEGNLTFGYASQPSGFDKVISLKGSVSKPIIIATASGAINDLGYVLPGGSAAVRSFFVSGSRLAQNVVVTAPANFEISLSEGSGFGNAVSLAPTDSSLASTNVYVRLIAGLSAGNYTGAINLSSQGAESKSLSVSGTVSANAFVNTSATTIGGLGYSTFAANNSTAVSFIVWGHPLAGDVTISAPANFEISRTSSDNFDSSIVLGSNNGTVDSTIIFVRLKTGLAENKYQGTINITSTNATDKTIALEGSVTSNRIYTFSQDIASTAAQNPPAANITIGTANGATAGVASYTDAQGSTSNRFRAYTGGARNGTGIVNLNLFPTDATDYSVTWKQSIGTSGTDYKVGCLLRGSSPEGTATTGYVQGIKNGYVFIAYNAGTSRTEFRIYRSTSATSLSMLVNTTVGTLIPAVGQNIWYRASAKGNAPVNLKFEYSTDSINWNIGSIATDAAVDAFTSGSTQLVWGLSSPGFNFYMDNITYRSLVPVPQTVTLDAIPVKTAGDTAFQLHATASSGRAVTFTSSDTTVAKVAGDWVQILKKGMVTITVSQPGDDVLLPASASTILTIQGKAQHITFDSISPKLIGDTAFQLSATASAGLPVIYSITNTSIATINNGYVNMLAPGTDTIIAIQPGNDQYAADTVSRVLIVNSLNIALQYSDGDGGNGSNNVIKPYFKIVNNSGSPVNLQQLTVRYWFTPENFTGTVNGWIDYAQMGNNKVTMQYVPASPVREGGYGYMQYAFAPSAGSIAIAGNTGVIQTRFANSDWSLFSEADDYSYVAAGPYASNEKITVYRNGVLVWGTEPQVAAPSLIVKAYTQSKSGANNTMSSTLQLKNEGNQPIAYSDLKVRYWFTRESSSMLNYWIDYAKIGNDKVSAKFVTFPSTTDSADTYIEFSFSPSLGNLYPKAGTGDINYRIAKQDWSAFDQRNDYSYRLPSISLSENTRVTVYNGANLIYGTEPASGLLSTQSLMTQKTIPAVTVASVYPNPAKRTFNIVAASGLDVSHGVVVKITNLSGQVVYVESIKGYTSGPIQVHLTKDLTPGLYFVSINNEQPLRLMIE</sequence>
<feature type="domain" description="CBM3" evidence="2">
    <location>
        <begin position="2020"/>
        <end position="2173"/>
    </location>
</feature>
<dbReference type="InterPro" id="IPR026444">
    <property type="entry name" value="Secre_tail"/>
</dbReference>
<feature type="domain" description="CBM3" evidence="2">
    <location>
        <begin position="2175"/>
        <end position="2328"/>
    </location>
</feature>
<dbReference type="Proteomes" id="UP000812270">
    <property type="component" value="Unassembled WGS sequence"/>
</dbReference>
<dbReference type="GO" id="GO:0030248">
    <property type="term" value="F:cellulose binding"/>
    <property type="evidence" value="ECO:0007669"/>
    <property type="project" value="InterPro"/>
</dbReference>
<dbReference type="InterPro" id="IPR013191">
    <property type="entry name" value="GH98_central"/>
</dbReference>
<protein>
    <submittedName>
        <fullName evidence="4">T9SS type A sorting domain-containing protein</fullName>
    </submittedName>
</protein>
<dbReference type="Pfam" id="PF18962">
    <property type="entry name" value="Por_Secre_tail"/>
    <property type="match status" value="1"/>
</dbReference>
<evidence type="ECO:0000259" key="3">
    <source>
        <dbReference type="PROSITE" id="PS51175"/>
    </source>
</evidence>
<dbReference type="Pfam" id="PF08307">
    <property type="entry name" value="Glyco_hydro_98C"/>
    <property type="match status" value="1"/>
</dbReference>
<evidence type="ECO:0000313" key="5">
    <source>
        <dbReference type="Proteomes" id="UP000812270"/>
    </source>
</evidence>